<dbReference type="RefSeq" id="WP_047811501.1">
    <property type="nucleotide sequence ID" value="NZ_LDZY01000015.1"/>
</dbReference>
<evidence type="ECO:0008006" key="4">
    <source>
        <dbReference type="Google" id="ProtNLM"/>
    </source>
</evidence>
<evidence type="ECO:0000313" key="3">
    <source>
        <dbReference type="Proteomes" id="UP000036356"/>
    </source>
</evidence>
<keyword evidence="1" id="KW-1133">Transmembrane helix</keyword>
<reference evidence="2 3" key="1">
    <citation type="submission" date="2015-06" db="EMBL/GenBank/DDBJ databases">
        <title>Draft genome of the moderately acidophilic sulfate reducer Candidatus Desulfosporosinus acididurans strain M1.</title>
        <authorList>
            <person name="Poehlein A."/>
            <person name="Petzsch P."/>
            <person name="Johnson B.D."/>
            <person name="Schloemann M."/>
            <person name="Daniel R."/>
            <person name="Muehling M."/>
        </authorList>
    </citation>
    <scope>NUCLEOTIDE SEQUENCE [LARGE SCALE GENOMIC DNA]</scope>
    <source>
        <strain evidence="2 3">M1</strain>
    </source>
</reference>
<dbReference type="InterPro" id="IPR036680">
    <property type="entry name" value="SPOR-like_sf"/>
</dbReference>
<evidence type="ECO:0000313" key="2">
    <source>
        <dbReference type="EMBL" id="KLU64275.1"/>
    </source>
</evidence>
<accession>A0A0J1FLB9</accession>
<dbReference type="EMBL" id="LDZY01000015">
    <property type="protein sequence ID" value="KLU64275.1"/>
    <property type="molecule type" value="Genomic_DNA"/>
</dbReference>
<comment type="caution">
    <text evidence="2">The sequence shown here is derived from an EMBL/GenBank/DDBJ whole genome shotgun (WGS) entry which is preliminary data.</text>
</comment>
<dbReference type="STRING" id="476652.DEAC_c37050"/>
<keyword evidence="1" id="KW-0472">Membrane</keyword>
<sequence>MNQFQRLRILTLVLLGMMALGLLTWGIGKAYLELVDHSAKVSIPQITSDGQAKNQADTLVLPKATFWTCQIGVFQSEENAQSCLKQLQELANDGGIISRDPWIVAIGLGHTAKELSGVKEALAAKGIPAVIKQVELQERTFRVMGNGSRLTIELLANVNALLQEGISSQRLAQEQQIWNSLAGEHSPSQLVQLHNLYNLLRAKNDPQDQQLLGLSLYFAATRIINAFSGK</sequence>
<dbReference type="Proteomes" id="UP000036356">
    <property type="component" value="Unassembled WGS sequence"/>
</dbReference>
<dbReference type="AlphaFoldDB" id="A0A0J1FLB9"/>
<keyword evidence="1" id="KW-0812">Transmembrane</keyword>
<gene>
    <name evidence="2" type="ORF">DEAC_c37050</name>
</gene>
<dbReference type="SUPFAM" id="SSF110997">
    <property type="entry name" value="Sporulation related repeat"/>
    <property type="match status" value="1"/>
</dbReference>
<keyword evidence="3" id="KW-1185">Reference proteome</keyword>
<evidence type="ECO:0000256" key="1">
    <source>
        <dbReference type="SAM" id="Phobius"/>
    </source>
</evidence>
<name>A0A0J1FLB9_9FIRM</name>
<feature type="transmembrane region" description="Helical" evidence="1">
    <location>
        <begin position="7"/>
        <end position="28"/>
    </location>
</feature>
<organism evidence="2 3">
    <name type="scientific">Desulfosporosinus acididurans</name>
    <dbReference type="NCBI Taxonomy" id="476652"/>
    <lineage>
        <taxon>Bacteria</taxon>
        <taxon>Bacillati</taxon>
        <taxon>Bacillota</taxon>
        <taxon>Clostridia</taxon>
        <taxon>Eubacteriales</taxon>
        <taxon>Desulfitobacteriaceae</taxon>
        <taxon>Desulfosporosinus</taxon>
    </lineage>
</organism>
<proteinExistence type="predicted"/>
<dbReference type="PATRIC" id="fig|476652.3.peg.3917"/>
<protein>
    <recommendedName>
        <fullName evidence="4">Sporulation related domain protein</fullName>
    </recommendedName>
</protein>
<dbReference type="GO" id="GO:0042834">
    <property type="term" value="F:peptidoglycan binding"/>
    <property type="evidence" value="ECO:0007669"/>
    <property type="project" value="InterPro"/>
</dbReference>